<keyword evidence="3" id="KW-1185">Reference proteome</keyword>
<dbReference type="Proteomes" id="UP000283090">
    <property type="component" value="Unassembled WGS sequence"/>
</dbReference>
<dbReference type="OrthoDB" id="5418000at2759"/>
<dbReference type="VEuPathDB" id="FungiDB:DFL_003063"/>
<protein>
    <submittedName>
        <fullName evidence="2">Uncharacterized protein</fullName>
    </submittedName>
</protein>
<dbReference type="RefSeq" id="XP_067494443.1">
    <property type="nucleotide sequence ID" value="XM_067631947.1"/>
</dbReference>
<dbReference type="EMBL" id="SAEB01000003">
    <property type="protein sequence ID" value="RVD88899.1"/>
    <property type="molecule type" value="Genomic_DNA"/>
</dbReference>
<evidence type="ECO:0000256" key="1">
    <source>
        <dbReference type="SAM" id="MobiDB-lite"/>
    </source>
</evidence>
<dbReference type="AlphaFoldDB" id="A0A437ACA9"/>
<organism evidence="2 3">
    <name type="scientific">Arthrobotrys flagrans</name>
    <name type="common">Nematode-trapping fungus</name>
    <name type="synonym">Trichothecium flagrans</name>
    <dbReference type="NCBI Taxonomy" id="97331"/>
    <lineage>
        <taxon>Eukaryota</taxon>
        <taxon>Fungi</taxon>
        <taxon>Dikarya</taxon>
        <taxon>Ascomycota</taxon>
        <taxon>Pezizomycotina</taxon>
        <taxon>Orbiliomycetes</taxon>
        <taxon>Orbiliales</taxon>
        <taxon>Orbiliaceae</taxon>
        <taxon>Arthrobotrys</taxon>
    </lineage>
</organism>
<comment type="caution">
    <text evidence="2">The sequence shown here is derived from an EMBL/GenBank/DDBJ whole genome shotgun (WGS) entry which is preliminary data.</text>
</comment>
<name>A0A437ACA9_ARTFL</name>
<reference evidence="2 3" key="1">
    <citation type="submission" date="2019-01" db="EMBL/GenBank/DDBJ databases">
        <title>Intercellular communication is required for trap formation in the nematode-trapping fungus Duddingtonia flagrans.</title>
        <authorList>
            <person name="Youssar L."/>
            <person name="Wernet V."/>
            <person name="Hensel N."/>
            <person name="Hildebrandt H.-G."/>
            <person name="Fischer R."/>
        </authorList>
    </citation>
    <scope>NUCLEOTIDE SEQUENCE [LARGE SCALE GENOMIC DNA]</scope>
    <source>
        <strain evidence="2 3">CBS H-5679</strain>
    </source>
</reference>
<sequence>MYINTMLGTIPLPRRAITDLEQSFGPKFLDGLEDSSEYECVSDCELCDVNSIDGGNEENNKTGEGADGEVSKDVGEIRKGVEKRRVSRTMREVKEDNEYDAVELLVDWSFLFGDLSSDCLNIESVF</sequence>
<dbReference type="GeneID" id="93585374"/>
<accession>A0A437ACA9</accession>
<evidence type="ECO:0000313" key="3">
    <source>
        <dbReference type="Proteomes" id="UP000283090"/>
    </source>
</evidence>
<proteinExistence type="predicted"/>
<evidence type="ECO:0000313" key="2">
    <source>
        <dbReference type="EMBL" id="RVD88899.1"/>
    </source>
</evidence>
<gene>
    <name evidence="2" type="ORF">DFL_003063</name>
</gene>
<feature type="region of interest" description="Disordered" evidence="1">
    <location>
        <begin position="51"/>
        <end position="74"/>
    </location>
</feature>